<dbReference type="Pfam" id="PF01235">
    <property type="entry name" value="Na_Ala_symp"/>
    <property type="match status" value="1"/>
</dbReference>
<comment type="similarity">
    <text evidence="2 8">Belongs to the alanine or glycine:cation symporter (AGCS) (TC 2.A.25) family.</text>
</comment>
<dbReference type="NCBIfam" id="TIGR00835">
    <property type="entry name" value="agcS"/>
    <property type="match status" value="1"/>
</dbReference>
<dbReference type="OrthoDB" id="9804874at2"/>
<feature type="chain" id="PRO_5018984409" evidence="9">
    <location>
        <begin position="20"/>
        <end position="541"/>
    </location>
</feature>
<dbReference type="EMBL" id="CP034951">
    <property type="protein sequence ID" value="QAA82945.1"/>
    <property type="molecule type" value="Genomic_DNA"/>
</dbReference>
<organism evidence="10 11">
    <name type="scientific">Aequorivita ciconiae</name>
    <dbReference type="NCBI Taxonomy" id="2494375"/>
    <lineage>
        <taxon>Bacteria</taxon>
        <taxon>Pseudomonadati</taxon>
        <taxon>Bacteroidota</taxon>
        <taxon>Flavobacteriia</taxon>
        <taxon>Flavobacteriales</taxon>
        <taxon>Flavobacteriaceae</taxon>
        <taxon>Aequorivita</taxon>
    </lineage>
</organism>
<comment type="subcellular location">
    <subcellularLocation>
        <location evidence="1 8">Cell membrane</location>
        <topology evidence="1 8">Multi-pass membrane protein</topology>
    </subcellularLocation>
</comment>
<evidence type="ECO:0000256" key="2">
    <source>
        <dbReference type="ARBA" id="ARBA00009261"/>
    </source>
</evidence>
<evidence type="ECO:0000256" key="6">
    <source>
        <dbReference type="ARBA" id="ARBA00022989"/>
    </source>
</evidence>
<evidence type="ECO:0000256" key="8">
    <source>
        <dbReference type="RuleBase" id="RU363064"/>
    </source>
</evidence>
<evidence type="ECO:0000313" key="11">
    <source>
        <dbReference type="Proteomes" id="UP000285517"/>
    </source>
</evidence>
<dbReference type="GO" id="GO:0005283">
    <property type="term" value="F:amino acid:sodium symporter activity"/>
    <property type="evidence" value="ECO:0007669"/>
    <property type="project" value="InterPro"/>
</dbReference>
<evidence type="ECO:0000313" key="10">
    <source>
        <dbReference type="EMBL" id="QAA82945.1"/>
    </source>
</evidence>
<protein>
    <submittedName>
        <fullName evidence="10">Alanine:cation symporter family protein</fullName>
    </submittedName>
</protein>
<evidence type="ECO:0000256" key="4">
    <source>
        <dbReference type="ARBA" id="ARBA00022475"/>
    </source>
</evidence>
<gene>
    <name evidence="10" type="ORF">EI546_15005</name>
</gene>
<dbReference type="InterPro" id="IPR001463">
    <property type="entry name" value="Na/Ala_symport"/>
</dbReference>
<dbReference type="KEGG" id="aev:EI546_15005"/>
<feature type="transmembrane region" description="Helical" evidence="8">
    <location>
        <begin position="371"/>
        <end position="394"/>
    </location>
</feature>
<dbReference type="Gene3D" id="1.20.1740.10">
    <property type="entry name" value="Amino acid/polyamine transporter I"/>
    <property type="match status" value="1"/>
</dbReference>
<evidence type="ECO:0000256" key="7">
    <source>
        <dbReference type="ARBA" id="ARBA00023136"/>
    </source>
</evidence>
<evidence type="ECO:0000256" key="5">
    <source>
        <dbReference type="ARBA" id="ARBA00022692"/>
    </source>
</evidence>
<keyword evidence="4 8" id="KW-1003">Cell membrane</keyword>
<reference evidence="10 11" key="1">
    <citation type="submission" date="2019-01" db="EMBL/GenBank/DDBJ databases">
        <title>Complete genome sequencing of Aequorivita sp. H23M31.</title>
        <authorList>
            <person name="Bae J.-W."/>
        </authorList>
    </citation>
    <scope>NUCLEOTIDE SEQUENCE [LARGE SCALE GENOMIC DNA]</scope>
    <source>
        <strain evidence="10 11">H23M31</strain>
    </source>
</reference>
<dbReference type="AlphaFoldDB" id="A0A410G6Z4"/>
<feature type="transmembrane region" description="Helical" evidence="8">
    <location>
        <begin position="218"/>
        <end position="238"/>
    </location>
</feature>
<evidence type="ECO:0000256" key="3">
    <source>
        <dbReference type="ARBA" id="ARBA00022448"/>
    </source>
</evidence>
<dbReference type="PANTHER" id="PTHR30330">
    <property type="entry name" value="AGSS FAMILY TRANSPORTER, SODIUM-ALANINE"/>
    <property type="match status" value="1"/>
</dbReference>
<dbReference type="RefSeq" id="WP_128251309.1">
    <property type="nucleotide sequence ID" value="NZ_CP034951.1"/>
</dbReference>
<keyword evidence="5 8" id="KW-0812">Transmembrane</keyword>
<dbReference type="Proteomes" id="UP000285517">
    <property type="component" value="Chromosome"/>
</dbReference>
<feature type="transmembrane region" description="Helical" evidence="8">
    <location>
        <begin position="258"/>
        <end position="276"/>
    </location>
</feature>
<keyword evidence="9" id="KW-0732">Signal</keyword>
<keyword evidence="7 8" id="KW-0472">Membrane</keyword>
<keyword evidence="6 8" id="KW-1133">Transmembrane helix</keyword>
<keyword evidence="11" id="KW-1185">Reference proteome</keyword>
<feature type="transmembrane region" description="Helical" evidence="8">
    <location>
        <begin position="288"/>
        <end position="308"/>
    </location>
</feature>
<dbReference type="GO" id="GO:0005886">
    <property type="term" value="C:plasma membrane"/>
    <property type="evidence" value="ECO:0007669"/>
    <property type="project" value="UniProtKB-SubCell"/>
</dbReference>
<dbReference type="PANTHER" id="PTHR30330:SF3">
    <property type="entry name" value="TRANSCRIPTIONAL REGULATOR, LRP FAMILY"/>
    <property type="match status" value="1"/>
</dbReference>
<feature type="transmembrane region" description="Helical" evidence="8">
    <location>
        <begin position="314"/>
        <end position="337"/>
    </location>
</feature>
<dbReference type="PRINTS" id="PR00175">
    <property type="entry name" value="NAALASMPORT"/>
</dbReference>
<keyword evidence="8" id="KW-0769">Symport</keyword>
<evidence type="ECO:0000256" key="9">
    <source>
        <dbReference type="SAM" id="SignalP"/>
    </source>
</evidence>
<proteinExistence type="inferred from homology"/>
<feature type="signal peptide" evidence="9">
    <location>
        <begin position="1"/>
        <end position="19"/>
    </location>
</feature>
<feature type="transmembrane region" description="Helical" evidence="8">
    <location>
        <begin position="493"/>
        <end position="512"/>
    </location>
</feature>
<accession>A0A410G6Z4</accession>
<name>A0A410G6Z4_9FLAO</name>
<feature type="transmembrane region" description="Helical" evidence="8">
    <location>
        <begin position="55"/>
        <end position="73"/>
    </location>
</feature>
<evidence type="ECO:0000256" key="1">
    <source>
        <dbReference type="ARBA" id="ARBA00004651"/>
    </source>
</evidence>
<sequence>MKKYLLSLSTFLFPFIIFAQEQTTSEKIDSIFRDYTGWFVEGIFYEIPFSETFQIPWVLIVLIGGATYFTFYFKLINFTGFFTAIKVVRGKYEDIEKHGADTLYGDMTPNEQENLIETIRDDSADGEVSHFQALTAALSATVGLGNIAGVAVALSIGGPGATFWMIVAGLLGMASKFAECTLGVKFRDVGPDGTVYGGPMYYLKKGLAEKGMGGLGKVLAILFAIFVIGGSIGGGNMFQANQAAAQFVQLFELEGTSGAMWFGAVIAIVVAFVIIGGIKRIAKVTEKVVPFMAGIYVLGGLIILGVNYMHIGDAFSLIFEGAFSGLGIAGGLVGVMIQGIRRGAFSNEAGVGSAAIAHSAVRTKYPASEGIVALLEPFIDTVVICTMTALVIVITNFDNNIIQYGVPVAEGVQITAVAFDSVIPHFSIILTIAVILFAVSTMISWSYYGLQGWIFLFGRGKIKELVYKALFCIFIWIGSVISLGSVIDFSDAMIFAMVVPNIIGVVLLTPVIRKELKKYMNAIKIKHEAIDEGLEDLSKHL</sequence>
<feature type="transmembrane region" description="Helical" evidence="8">
    <location>
        <begin position="469"/>
        <end position="487"/>
    </location>
</feature>
<feature type="transmembrane region" description="Helical" evidence="8">
    <location>
        <begin position="426"/>
        <end position="448"/>
    </location>
</feature>
<keyword evidence="3 8" id="KW-0813">Transport</keyword>